<dbReference type="EMBL" id="JAAAID010000152">
    <property type="protein sequence ID" value="KAG0021573.1"/>
    <property type="molecule type" value="Genomic_DNA"/>
</dbReference>
<gene>
    <name evidence="2" type="ORF">BGZ80_002148</name>
</gene>
<organism evidence="2 3">
    <name type="scientific">Entomortierella chlamydospora</name>
    <dbReference type="NCBI Taxonomy" id="101097"/>
    <lineage>
        <taxon>Eukaryota</taxon>
        <taxon>Fungi</taxon>
        <taxon>Fungi incertae sedis</taxon>
        <taxon>Mucoromycota</taxon>
        <taxon>Mortierellomycotina</taxon>
        <taxon>Mortierellomycetes</taxon>
        <taxon>Mortierellales</taxon>
        <taxon>Mortierellaceae</taxon>
        <taxon>Entomortierella</taxon>
    </lineage>
</organism>
<keyword evidence="3" id="KW-1185">Reference proteome</keyword>
<feature type="compositionally biased region" description="Polar residues" evidence="1">
    <location>
        <begin position="151"/>
        <end position="180"/>
    </location>
</feature>
<reference evidence="2" key="1">
    <citation type="journal article" date="2020" name="Fungal Divers.">
        <title>Resolving the Mortierellaceae phylogeny through synthesis of multi-gene phylogenetics and phylogenomics.</title>
        <authorList>
            <person name="Vandepol N."/>
            <person name="Liber J."/>
            <person name="Desiro A."/>
            <person name="Na H."/>
            <person name="Kennedy M."/>
            <person name="Barry K."/>
            <person name="Grigoriev I.V."/>
            <person name="Miller A.N."/>
            <person name="O'Donnell K."/>
            <person name="Stajich J.E."/>
            <person name="Bonito G."/>
        </authorList>
    </citation>
    <scope>NUCLEOTIDE SEQUENCE</scope>
    <source>
        <strain evidence="2">NRRL 2769</strain>
    </source>
</reference>
<accession>A0A9P6N1E0</accession>
<comment type="caution">
    <text evidence="2">The sequence shown here is derived from an EMBL/GenBank/DDBJ whole genome shotgun (WGS) entry which is preliminary data.</text>
</comment>
<dbReference type="AlphaFoldDB" id="A0A9P6N1E0"/>
<protein>
    <submittedName>
        <fullName evidence="2">Uncharacterized protein</fullName>
    </submittedName>
</protein>
<evidence type="ECO:0000313" key="2">
    <source>
        <dbReference type="EMBL" id="KAG0021573.1"/>
    </source>
</evidence>
<evidence type="ECO:0000256" key="1">
    <source>
        <dbReference type="SAM" id="MobiDB-lite"/>
    </source>
</evidence>
<feature type="region of interest" description="Disordered" evidence="1">
    <location>
        <begin position="1"/>
        <end position="189"/>
    </location>
</feature>
<dbReference type="Proteomes" id="UP000703661">
    <property type="component" value="Unassembled WGS sequence"/>
</dbReference>
<evidence type="ECO:0000313" key="3">
    <source>
        <dbReference type="Proteomes" id="UP000703661"/>
    </source>
</evidence>
<sequence>MEPDRPYPERAHPPHNSGISSGGGHAKTKSRGQTDTAPVNHPSQHEKSSQRGNRGKGKDQQKRQSKDQPDQPETNADDEGSTTPWWEQSTYGKSKKDESKSESALQSTKESMEHKHINTVGTDTKESVEIVPKSKKSAKTTSEESEVPWWEQSTYKVKPKNSSVDQVSSGLANVSLSRSDSASEQRGDETMARRKALGKVTPTSGVEALTLVSREGDATGDYGEDTLCFTKPKISLLASWDNGSDYSIPLLFLLKLQCQML</sequence>
<name>A0A9P6N1E0_9FUNG</name>
<proteinExistence type="predicted"/>
<feature type="compositionally biased region" description="Basic and acidic residues" evidence="1">
    <location>
        <begin position="56"/>
        <end position="69"/>
    </location>
</feature>
<feature type="compositionally biased region" description="Polar residues" evidence="1">
    <location>
        <begin position="81"/>
        <end position="92"/>
    </location>
</feature>
<feature type="compositionally biased region" description="Basic and acidic residues" evidence="1">
    <location>
        <begin position="1"/>
        <end position="12"/>
    </location>
</feature>